<dbReference type="PANTHER" id="PTHR33103">
    <property type="entry name" value="OS01G0153900 PROTEIN"/>
    <property type="match status" value="1"/>
</dbReference>
<keyword evidence="2" id="KW-1185">Reference proteome</keyword>
<evidence type="ECO:0000313" key="1">
    <source>
        <dbReference type="EMBL" id="KAF6161010.1"/>
    </source>
</evidence>
<dbReference type="AlphaFoldDB" id="A0A7J7N1V9"/>
<proteinExistence type="predicted"/>
<dbReference type="Proteomes" id="UP000541444">
    <property type="component" value="Unassembled WGS sequence"/>
</dbReference>
<gene>
    <name evidence="1" type="ORF">GIB67_007651</name>
</gene>
<organism evidence="1 2">
    <name type="scientific">Kingdonia uniflora</name>
    <dbReference type="NCBI Taxonomy" id="39325"/>
    <lineage>
        <taxon>Eukaryota</taxon>
        <taxon>Viridiplantae</taxon>
        <taxon>Streptophyta</taxon>
        <taxon>Embryophyta</taxon>
        <taxon>Tracheophyta</taxon>
        <taxon>Spermatophyta</taxon>
        <taxon>Magnoliopsida</taxon>
        <taxon>Ranunculales</taxon>
        <taxon>Circaeasteraceae</taxon>
        <taxon>Kingdonia</taxon>
    </lineage>
</organism>
<sequence length="171" mass="19139">MGELWGNGEAMNLSIYSNLGKDFVDVLLSFLTMPVGTIVRLSRKQDACFSYLRNAHRSCGEYIYIKLMPISIETSFAHLKSLGISAMDVLEEKIVNVGVVEIISMLQCSLLSNTPLSEVLLLKHVDKIPRVKCKEKVITESTKIIVKITISKSKNKIYYAEAGENFVDFSL</sequence>
<dbReference type="Pfam" id="PF05056">
    <property type="entry name" value="DUF674"/>
    <property type="match status" value="2"/>
</dbReference>
<reference evidence="1 2" key="1">
    <citation type="journal article" date="2020" name="IScience">
        <title>Genome Sequencing of the Endangered Kingdonia uniflora (Circaeasteraceae, Ranunculales) Reveals Potential Mechanisms of Evolutionary Specialization.</title>
        <authorList>
            <person name="Sun Y."/>
            <person name="Deng T."/>
            <person name="Zhang A."/>
            <person name="Moore M.J."/>
            <person name="Landis J.B."/>
            <person name="Lin N."/>
            <person name="Zhang H."/>
            <person name="Zhang X."/>
            <person name="Huang J."/>
            <person name="Zhang X."/>
            <person name="Sun H."/>
            <person name="Wang H."/>
        </authorList>
    </citation>
    <scope>NUCLEOTIDE SEQUENCE [LARGE SCALE GENOMIC DNA]</scope>
    <source>
        <strain evidence="1">TB1705</strain>
        <tissue evidence="1">Leaf</tissue>
    </source>
</reference>
<protein>
    <submittedName>
        <fullName evidence="1">Uncharacterized protein</fullName>
    </submittedName>
</protein>
<dbReference type="PANTHER" id="PTHR33103:SF27">
    <property type="entry name" value="OS04G0594700 PROTEIN"/>
    <property type="match status" value="1"/>
</dbReference>
<dbReference type="InterPro" id="IPR007750">
    <property type="entry name" value="DUF674"/>
</dbReference>
<name>A0A7J7N1V9_9MAGN</name>
<accession>A0A7J7N1V9</accession>
<dbReference type="EMBL" id="JACGCM010001144">
    <property type="protein sequence ID" value="KAF6161010.1"/>
    <property type="molecule type" value="Genomic_DNA"/>
</dbReference>
<evidence type="ECO:0000313" key="2">
    <source>
        <dbReference type="Proteomes" id="UP000541444"/>
    </source>
</evidence>
<comment type="caution">
    <text evidence="1">The sequence shown here is derived from an EMBL/GenBank/DDBJ whole genome shotgun (WGS) entry which is preliminary data.</text>
</comment>